<dbReference type="GO" id="GO:0022904">
    <property type="term" value="P:respiratory electron transport chain"/>
    <property type="evidence" value="ECO:0007669"/>
    <property type="project" value="InterPro"/>
</dbReference>
<dbReference type="InterPro" id="IPR006471">
    <property type="entry name" value="Formate_DH_gsu"/>
</dbReference>
<name>A8LNU6_DINSH</name>
<dbReference type="Proteomes" id="UP000006833">
    <property type="component" value="Chromosome"/>
</dbReference>
<keyword evidence="11" id="KW-0408">Iron</keyword>
<dbReference type="HOGENOM" id="CLU_047957_2_0_5"/>
<evidence type="ECO:0000256" key="6">
    <source>
        <dbReference type="ARBA" id="ARBA00022617"/>
    </source>
</evidence>
<dbReference type="GO" id="GO:0036397">
    <property type="term" value="F:formate dehydrogenase (quinone) activity"/>
    <property type="evidence" value="ECO:0007669"/>
    <property type="project" value="TreeGrafter"/>
</dbReference>
<keyword evidence="10 13" id="KW-1133">Transmembrane helix</keyword>
<keyword evidence="16" id="KW-1185">Reference proteome</keyword>
<keyword evidence="7 13" id="KW-0812">Transmembrane</keyword>
<evidence type="ECO:0000256" key="7">
    <source>
        <dbReference type="ARBA" id="ARBA00022692"/>
    </source>
</evidence>
<dbReference type="Gene3D" id="1.20.950.20">
    <property type="entry name" value="Transmembrane di-heme cytochromes, Chain C"/>
    <property type="match status" value="1"/>
</dbReference>
<evidence type="ECO:0000313" key="16">
    <source>
        <dbReference type="Proteomes" id="UP000006833"/>
    </source>
</evidence>
<dbReference type="InterPro" id="IPR011577">
    <property type="entry name" value="Cyt_b561_bac/Ni-Hgenase"/>
</dbReference>
<dbReference type="PANTHER" id="PTHR30074:SF6">
    <property type="entry name" value="FORMATE DEHYDROGENASE GAMMA SUBUNIT"/>
    <property type="match status" value="1"/>
</dbReference>
<dbReference type="STRING" id="398580.Dshi_0506"/>
<feature type="transmembrane region" description="Helical" evidence="13">
    <location>
        <begin position="90"/>
        <end position="109"/>
    </location>
</feature>
<evidence type="ECO:0000256" key="10">
    <source>
        <dbReference type="ARBA" id="ARBA00022989"/>
    </source>
</evidence>
<keyword evidence="9" id="KW-0249">Electron transport</keyword>
<evidence type="ECO:0000256" key="11">
    <source>
        <dbReference type="ARBA" id="ARBA00023004"/>
    </source>
</evidence>
<accession>A8LNU6</accession>
<dbReference type="AlphaFoldDB" id="A8LNU6"/>
<dbReference type="GO" id="GO:0008863">
    <property type="term" value="F:formate dehydrogenase (NAD+) activity"/>
    <property type="evidence" value="ECO:0007669"/>
    <property type="project" value="InterPro"/>
</dbReference>
<sequence length="342" mass="36825">MNMKTLTQRFVAVFGVLVVLGIMGGTLHAPAQAQQINPTAEAVTEDSLFEALRDDQMVAGRVSIPDELSSGLIKPGNASWADTHTSTVRILSILGVVGALVVLTGFYLIRGKIMVDSKLSGVRILRFTAVERFAHWLMAGSFIVLALTGLNLVLGRTMVLPWLGETAFSTISVWGKIAHNYVGWAFMLGLIMSFAVWISHNIPDKVDAEWVAKGGGLLKKGVHPPAKKFNAGQKVIFWSTTLGGAALSFTGFMMLFPALAGTQADWQFYQLIHGIVAAVLSFIIIAHIYIGSIGMEGAFDAMGTGEVDLNWAKEHHSLWVEEVQKGEAAQDGGPAKTPHPAE</sequence>
<keyword evidence="8" id="KW-0479">Metal-binding</keyword>
<dbReference type="NCBIfam" id="TIGR01583">
    <property type="entry name" value="formate-DH-gamm"/>
    <property type="match status" value="1"/>
</dbReference>
<organism evidence="15 16">
    <name type="scientific">Dinoroseobacter shibae (strain DSM 16493 / NCIMB 14021 / DFL 12)</name>
    <dbReference type="NCBI Taxonomy" id="398580"/>
    <lineage>
        <taxon>Bacteria</taxon>
        <taxon>Pseudomonadati</taxon>
        <taxon>Pseudomonadota</taxon>
        <taxon>Alphaproteobacteria</taxon>
        <taxon>Rhodobacterales</taxon>
        <taxon>Roseobacteraceae</taxon>
        <taxon>Dinoroseobacter</taxon>
    </lineage>
</organism>
<comment type="subcellular location">
    <subcellularLocation>
        <location evidence="2">Cell membrane</location>
        <topology evidence="2">Multi-pass membrane protein</topology>
    </subcellularLocation>
</comment>
<dbReference type="EC" id="1.2.1.2" evidence="15"/>
<dbReference type="EMBL" id="CP000830">
    <property type="protein sequence ID" value="ABV92254.1"/>
    <property type="molecule type" value="Genomic_DNA"/>
</dbReference>
<dbReference type="GO" id="GO:0009061">
    <property type="term" value="P:anaerobic respiration"/>
    <property type="evidence" value="ECO:0007669"/>
    <property type="project" value="TreeGrafter"/>
</dbReference>
<dbReference type="GO" id="GO:0009326">
    <property type="term" value="C:formate dehydrogenase complex"/>
    <property type="evidence" value="ECO:0007669"/>
    <property type="project" value="InterPro"/>
</dbReference>
<evidence type="ECO:0000256" key="13">
    <source>
        <dbReference type="SAM" id="Phobius"/>
    </source>
</evidence>
<gene>
    <name evidence="15" type="primary">fdnI</name>
    <name evidence="15" type="ordered locus">Dshi_0506</name>
</gene>
<dbReference type="KEGG" id="dsh:Dshi_0506"/>
<dbReference type="Pfam" id="PF01292">
    <property type="entry name" value="Ni_hydr_CYTB"/>
    <property type="match status" value="1"/>
</dbReference>
<dbReference type="GO" id="GO:0005886">
    <property type="term" value="C:plasma membrane"/>
    <property type="evidence" value="ECO:0007669"/>
    <property type="project" value="UniProtKB-SubCell"/>
</dbReference>
<evidence type="ECO:0000256" key="9">
    <source>
        <dbReference type="ARBA" id="ARBA00022982"/>
    </source>
</evidence>
<dbReference type="GO" id="GO:0009055">
    <property type="term" value="F:electron transfer activity"/>
    <property type="evidence" value="ECO:0007669"/>
    <property type="project" value="InterPro"/>
</dbReference>
<evidence type="ECO:0000313" key="15">
    <source>
        <dbReference type="EMBL" id="ABV92254.1"/>
    </source>
</evidence>
<comment type="similarity">
    <text evidence="3">Belongs to the formate dehydrogenase gamma subunit family.</text>
</comment>
<dbReference type="GO" id="GO:0015944">
    <property type="term" value="P:formate oxidation"/>
    <property type="evidence" value="ECO:0007669"/>
    <property type="project" value="TreeGrafter"/>
</dbReference>
<dbReference type="InterPro" id="IPR051817">
    <property type="entry name" value="FDH_cytochrome_b556_subunit"/>
</dbReference>
<protein>
    <submittedName>
        <fullName evidence="15">Formate dehydrogenase, gamma subunit</fullName>
        <ecNumber evidence="15">1.2.1.2</ecNumber>
    </submittedName>
</protein>
<feature type="transmembrane region" description="Helical" evidence="13">
    <location>
        <begin position="181"/>
        <end position="198"/>
    </location>
</feature>
<evidence type="ECO:0000259" key="14">
    <source>
        <dbReference type="Pfam" id="PF01292"/>
    </source>
</evidence>
<comment type="cofactor">
    <cofactor evidence="1">
        <name>heme</name>
        <dbReference type="ChEBI" id="CHEBI:30413"/>
    </cofactor>
</comment>
<reference evidence="16" key="1">
    <citation type="journal article" date="2010" name="ISME J.">
        <title>The complete genome sequence of the algal symbiont Dinoroseobacter shibae: a hitchhiker's guide to life in the sea.</title>
        <authorList>
            <person name="Wagner-Dobler I."/>
            <person name="Ballhausen B."/>
            <person name="Berger M."/>
            <person name="Brinkhoff T."/>
            <person name="Buchholz I."/>
            <person name="Bunk B."/>
            <person name="Cypionka H."/>
            <person name="Daniel R."/>
            <person name="Drepper T."/>
            <person name="Gerdts G."/>
            <person name="Hahnke S."/>
            <person name="Han C."/>
            <person name="Jahn D."/>
            <person name="Kalhoefer D."/>
            <person name="Kiss H."/>
            <person name="Klenk H.P."/>
            <person name="Kyrpides N."/>
            <person name="Liebl W."/>
            <person name="Liesegang H."/>
            <person name="Meincke L."/>
            <person name="Pati A."/>
            <person name="Petersen J."/>
            <person name="Piekarski T."/>
            <person name="Pommerenke C."/>
            <person name="Pradella S."/>
            <person name="Pukall R."/>
            <person name="Rabus R."/>
            <person name="Stackebrandt E."/>
            <person name="Thole S."/>
            <person name="Thompson L."/>
            <person name="Tielen P."/>
            <person name="Tomasch J."/>
            <person name="von Jan M."/>
            <person name="Wanphrut N."/>
            <person name="Wichels A."/>
            <person name="Zech H."/>
            <person name="Simon M."/>
        </authorList>
    </citation>
    <scope>NUCLEOTIDE SEQUENCE [LARGE SCALE GENOMIC DNA]</scope>
    <source>
        <strain evidence="16">DSM 16493 / NCIMB 14021 / DFL 12</strain>
    </source>
</reference>
<dbReference type="eggNOG" id="COG2864">
    <property type="taxonomic scope" value="Bacteria"/>
</dbReference>
<feature type="transmembrane region" description="Helical" evidence="13">
    <location>
        <begin position="133"/>
        <end position="154"/>
    </location>
</feature>
<feature type="domain" description="Cytochrome b561 bacterial/Ni-hydrogenase" evidence="14">
    <location>
        <begin position="126"/>
        <end position="304"/>
    </location>
</feature>
<keyword evidence="5" id="KW-1003">Cell membrane</keyword>
<evidence type="ECO:0000256" key="3">
    <source>
        <dbReference type="ARBA" id="ARBA00010747"/>
    </source>
</evidence>
<keyword evidence="12 13" id="KW-0472">Membrane</keyword>
<proteinExistence type="inferred from homology"/>
<dbReference type="InterPro" id="IPR016174">
    <property type="entry name" value="Di-haem_cyt_TM"/>
</dbReference>
<evidence type="ECO:0000256" key="4">
    <source>
        <dbReference type="ARBA" id="ARBA00022448"/>
    </source>
</evidence>
<dbReference type="SUPFAM" id="SSF81342">
    <property type="entry name" value="Transmembrane di-heme cytochromes"/>
    <property type="match status" value="1"/>
</dbReference>
<dbReference type="RefSeq" id="WP_012177184.1">
    <property type="nucleotide sequence ID" value="NC_009952.1"/>
</dbReference>
<dbReference type="PANTHER" id="PTHR30074">
    <property type="entry name" value="FORMATE DEHYDROGENASE, NITRATE-INDUCIBLE, CYTOCHROME B556 FDN SUBUNIT"/>
    <property type="match status" value="1"/>
</dbReference>
<evidence type="ECO:0000256" key="8">
    <source>
        <dbReference type="ARBA" id="ARBA00022723"/>
    </source>
</evidence>
<dbReference type="GO" id="GO:0046872">
    <property type="term" value="F:metal ion binding"/>
    <property type="evidence" value="ECO:0007669"/>
    <property type="project" value="UniProtKB-KW"/>
</dbReference>
<feature type="transmembrane region" description="Helical" evidence="13">
    <location>
        <begin position="235"/>
        <end position="256"/>
    </location>
</feature>
<keyword evidence="6" id="KW-0349">Heme</keyword>
<evidence type="ECO:0000256" key="2">
    <source>
        <dbReference type="ARBA" id="ARBA00004651"/>
    </source>
</evidence>
<evidence type="ECO:0000256" key="1">
    <source>
        <dbReference type="ARBA" id="ARBA00001971"/>
    </source>
</evidence>
<keyword evidence="15" id="KW-0560">Oxidoreductase</keyword>
<evidence type="ECO:0000256" key="12">
    <source>
        <dbReference type="ARBA" id="ARBA00023136"/>
    </source>
</evidence>
<feature type="transmembrane region" description="Helical" evidence="13">
    <location>
        <begin position="268"/>
        <end position="290"/>
    </location>
</feature>
<evidence type="ECO:0000256" key="5">
    <source>
        <dbReference type="ARBA" id="ARBA00022475"/>
    </source>
</evidence>
<keyword evidence="4" id="KW-0813">Transport</keyword>